<dbReference type="RefSeq" id="WP_206292115.1">
    <property type="nucleotide sequence ID" value="NZ_CP063458.1"/>
</dbReference>
<dbReference type="AlphaFoldDB" id="A0A7M2WUD3"/>
<sequence length="286" mass="28759">MRPFRKTHLAIRSIAGCLATAMLAAPAWAGIVTYRQGEQDFASGAGPILVTDAVLAGANEAAPFDGSVFGDDRRSAFGRIRFTYQLPKETTGDGSLTLGLIGLDSPPDSKPTVKLFLDGIEQPNAPFAGVSSPLFRSSASVVSVPVPAALLEDGEVEILVKAFRRGPGYPGNAISIDFSTLTVMNVNTIPGDGTNGGGTDQPGGGGNGGGGNGGGDNGGTPGGGGGGGNNGGGGGVVHPPTAIPLPPAVWAGGVGLLMAAFARKKKLNRGAFPSISRARRHSAFQR</sequence>
<keyword evidence="2" id="KW-0732">Signal</keyword>
<accession>A0A7M2WUD3</accession>
<name>A0A7M2WUD3_9BACT</name>
<feature type="signal peptide" evidence="2">
    <location>
        <begin position="1"/>
        <end position="29"/>
    </location>
</feature>
<dbReference type="EMBL" id="CP063458">
    <property type="protein sequence ID" value="QOV89096.1"/>
    <property type="molecule type" value="Genomic_DNA"/>
</dbReference>
<keyword evidence="4" id="KW-1185">Reference proteome</keyword>
<evidence type="ECO:0000313" key="3">
    <source>
        <dbReference type="EMBL" id="QOV89096.1"/>
    </source>
</evidence>
<feature type="compositionally biased region" description="Gly residues" evidence="1">
    <location>
        <begin position="193"/>
        <end position="236"/>
    </location>
</feature>
<feature type="region of interest" description="Disordered" evidence="1">
    <location>
        <begin position="192"/>
        <end position="239"/>
    </location>
</feature>
<evidence type="ECO:0000313" key="4">
    <source>
        <dbReference type="Proteomes" id="UP000593765"/>
    </source>
</evidence>
<feature type="chain" id="PRO_5034867491" description="PEP-CTERM sorting domain-containing protein" evidence="2">
    <location>
        <begin position="30"/>
        <end position="286"/>
    </location>
</feature>
<evidence type="ECO:0000256" key="1">
    <source>
        <dbReference type="SAM" id="MobiDB-lite"/>
    </source>
</evidence>
<proteinExistence type="predicted"/>
<reference evidence="3 4" key="1">
    <citation type="submission" date="2020-10" db="EMBL/GenBank/DDBJ databases">
        <title>Wide distribution of Phycisphaera-like planctomycetes from WD2101 soil group in peatlands and genome analysis of the first cultivated representative.</title>
        <authorList>
            <person name="Dedysh S.N."/>
            <person name="Beletsky A.V."/>
            <person name="Ivanova A."/>
            <person name="Kulichevskaya I.S."/>
            <person name="Suzina N.E."/>
            <person name="Philippov D.A."/>
            <person name="Rakitin A.L."/>
            <person name="Mardanov A.V."/>
            <person name="Ravin N.V."/>
        </authorList>
    </citation>
    <scope>NUCLEOTIDE SEQUENCE [LARGE SCALE GENOMIC DNA]</scope>
    <source>
        <strain evidence="3 4">M1803</strain>
    </source>
</reference>
<evidence type="ECO:0008006" key="5">
    <source>
        <dbReference type="Google" id="ProtNLM"/>
    </source>
</evidence>
<dbReference type="KEGG" id="hbs:IPV69_23215"/>
<gene>
    <name evidence="3" type="ORF">IPV69_23215</name>
</gene>
<protein>
    <recommendedName>
        <fullName evidence="5">PEP-CTERM sorting domain-containing protein</fullName>
    </recommendedName>
</protein>
<dbReference type="Proteomes" id="UP000593765">
    <property type="component" value="Chromosome"/>
</dbReference>
<evidence type="ECO:0000256" key="2">
    <source>
        <dbReference type="SAM" id="SignalP"/>
    </source>
</evidence>
<organism evidence="3 4">
    <name type="scientific">Humisphaera borealis</name>
    <dbReference type="NCBI Taxonomy" id="2807512"/>
    <lineage>
        <taxon>Bacteria</taxon>
        <taxon>Pseudomonadati</taxon>
        <taxon>Planctomycetota</taxon>
        <taxon>Phycisphaerae</taxon>
        <taxon>Tepidisphaerales</taxon>
        <taxon>Tepidisphaeraceae</taxon>
        <taxon>Humisphaera</taxon>
    </lineage>
</organism>